<keyword evidence="4 11" id="KW-0808">Transferase</keyword>
<dbReference type="NCBIfam" id="TIGR00041">
    <property type="entry name" value="DTMP_kinase"/>
    <property type="match status" value="1"/>
</dbReference>
<evidence type="ECO:0000256" key="11">
    <source>
        <dbReference type="HAMAP-Rule" id="MF_00165"/>
    </source>
</evidence>
<reference evidence="13" key="1">
    <citation type="submission" date="2021-05" db="EMBL/GenBank/DDBJ databases">
        <authorList>
            <person name="Sun Q."/>
            <person name="Inoue M."/>
        </authorList>
    </citation>
    <scope>NUCLEOTIDE SEQUENCE</scope>
    <source>
        <strain evidence="13">VKM B-3255</strain>
    </source>
</reference>
<accession>A0ABS5R6D1</accession>
<evidence type="ECO:0000256" key="6">
    <source>
        <dbReference type="ARBA" id="ARBA00022741"/>
    </source>
</evidence>
<dbReference type="PANTHER" id="PTHR10344">
    <property type="entry name" value="THYMIDYLATE KINASE"/>
    <property type="match status" value="1"/>
</dbReference>
<keyword evidence="14" id="KW-1185">Reference proteome</keyword>
<evidence type="ECO:0000313" key="14">
    <source>
        <dbReference type="Proteomes" id="UP001166585"/>
    </source>
</evidence>
<evidence type="ECO:0000256" key="10">
    <source>
        <dbReference type="ARBA" id="ARBA00048743"/>
    </source>
</evidence>
<evidence type="ECO:0000256" key="3">
    <source>
        <dbReference type="ARBA" id="ARBA00017144"/>
    </source>
</evidence>
<keyword evidence="8 11" id="KW-0067">ATP-binding</keyword>
<dbReference type="Gene3D" id="3.40.50.300">
    <property type="entry name" value="P-loop containing nucleotide triphosphate hydrolases"/>
    <property type="match status" value="1"/>
</dbReference>
<proteinExistence type="inferred from homology"/>
<evidence type="ECO:0000256" key="2">
    <source>
        <dbReference type="ARBA" id="ARBA00012980"/>
    </source>
</evidence>
<dbReference type="CDD" id="cd01672">
    <property type="entry name" value="TMPK"/>
    <property type="match status" value="1"/>
</dbReference>
<feature type="binding site" evidence="11">
    <location>
        <begin position="27"/>
        <end position="34"/>
    </location>
    <ligand>
        <name>ATP</name>
        <dbReference type="ChEBI" id="CHEBI:30616"/>
    </ligand>
</feature>
<dbReference type="SUPFAM" id="SSF52540">
    <property type="entry name" value="P-loop containing nucleoside triphosphate hydrolases"/>
    <property type="match status" value="1"/>
</dbReference>
<dbReference type="EMBL" id="JAHCQH010000014">
    <property type="protein sequence ID" value="MBS9476354.1"/>
    <property type="molecule type" value="Genomic_DNA"/>
</dbReference>
<comment type="caution">
    <text evidence="13">The sequence shown here is derived from an EMBL/GenBank/DDBJ whole genome shotgun (WGS) entry which is preliminary data.</text>
</comment>
<keyword evidence="5 11" id="KW-0545">Nucleotide biosynthesis</keyword>
<evidence type="ECO:0000256" key="8">
    <source>
        <dbReference type="ARBA" id="ARBA00022840"/>
    </source>
</evidence>
<dbReference type="GO" id="GO:0004798">
    <property type="term" value="F:dTMP kinase activity"/>
    <property type="evidence" value="ECO:0007669"/>
    <property type="project" value="UniProtKB-EC"/>
</dbReference>
<dbReference type="Proteomes" id="UP001166585">
    <property type="component" value="Unassembled WGS sequence"/>
</dbReference>
<dbReference type="PANTHER" id="PTHR10344:SF4">
    <property type="entry name" value="UMP-CMP KINASE 2, MITOCHONDRIAL"/>
    <property type="match status" value="1"/>
</dbReference>
<sequence>MRSPDAPDTPPSRSQKSRRGCFITFEGGEGAGKSTQVHRLADRLRQLGIAVVVTREPGGSPGAEAIRHVLLAGAAKPLGALAETALFAAARADHLEATIRPALARGAWVISDRFADSTRAYQGASGRVDAELIESLERLTVGETRPNLTFILDIPAEQGLARAAARSGPGADRFESEDISFHRTLRDGFLAIAAREPERCVVVDAREDPSSVSETVWSVVEQRLSPVKPRRRSTPS</sequence>
<dbReference type="InterPro" id="IPR018095">
    <property type="entry name" value="Thymidylate_kin_CS"/>
</dbReference>
<comment type="catalytic activity">
    <reaction evidence="10 11">
        <text>dTMP + ATP = dTDP + ADP</text>
        <dbReference type="Rhea" id="RHEA:13517"/>
        <dbReference type="ChEBI" id="CHEBI:30616"/>
        <dbReference type="ChEBI" id="CHEBI:58369"/>
        <dbReference type="ChEBI" id="CHEBI:63528"/>
        <dbReference type="ChEBI" id="CHEBI:456216"/>
        <dbReference type="EC" id="2.7.4.9"/>
    </reaction>
</comment>
<keyword evidence="7 11" id="KW-0418">Kinase</keyword>
<comment type="function">
    <text evidence="11">Phosphorylation of dTMP to form dTDP in both de novo and salvage pathways of dTTP synthesis.</text>
</comment>
<dbReference type="EC" id="2.7.4.9" evidence="2 11"/>
<organism evidence="13 14">
    <name type="scientific">Ancylobacter radicis</name>
    <dbReference type="NCBI Taxonomy" id="2836179"/>
    <lineage>
        <taxon>Bacteria</taxon>
        <taxon>Pseudomonadati</taxon>
        <taxon>Pseudomonadota</taxon>
        <taxon>Alphaproteobacteria</taxon>
        <taxon>Hyphomicrobiales</taxon>
        <taxon>Xanthobacteraceae</taxon>
        <taxon>Ancylobacter</taxon>
    </lineage>
</organism>
<dbReference type="InterPro" id="IPR027417">
    <property type="entry name" value="P-loop_NTPase"/>
</dbReference>
<keyword evidence="6 11" id="KW-0547">Nucleotide-binding</keyword>
<dbReference type="HAMAP" id="MF_00165">
    <property type="entry name" value="Thymidylate_kinase"/>
    <property type="match status" value="1"/>
</dbReference>
<dbReference type="InterPro" id="IPR018094">
    <property type="entry name" value="Thymidylate_kinase"/>
</dbReference>
<evidence type="ECO:0000256" key="7">
    <source>
        <dbReference type="ARBA" id="ARBA00022777"/>
    </source>
</evidence>
<evidence type="ECO:0000256" key="4">
    <source>
        <dbReference type="ARBA" id="ARBA00022679"/>
    </source>
</evidence>
<evidence type="ECO:0000259" key="12">
    <source>
        <dbReference type="Pfam" id="PF02223"/>
    </source>
</evidence>
<protein>
    <recommendedName>
        <fullName evidence="3 11">Thymidylate kinase</fullName>
        <ecNumber evidence="2 11">2.7.4.9</ecNumber>
    </recommendedName>
    <alternativeName>
        <fullName evidence="9 11">dTMP kinase</fullName>
    </alternativeName>
</protein>
<comment type="similarity">
    <text evidence="1 11">Belongs to the thymidylate kinase family.</text>
</comment>
<dbReference type="RefSeq" id="WP_213754203.1">
    <property type="nucleotide sequence ID" value="NZ_JAHCQH010000014.1"/>
</dbReference>
<feature type="domain" description="Thymidylate kinase-like" evidence="12">
    <location>
        <begin position="25"/>
        <end position="214"/>
    </location>
</feature>
<evidence type="ECO:0000313" key="13">
    <source>
        <dbReference type="EMBL" id="MBS9476354.1"/>
    </source>
</evidence>
<evidence type="ECO:0000256" key="1">
    <source>
        <dbReference type="ARBA" id="ARBA00009776"/>
    </source>
</evidence>
<dbReference type="PROSITE" id="PS01331">
    <property type="entry name" value="THYMIDYLATE_KINASE"/>
    <property type="match status" value="1"/>
</dbReference>
<evidence type="ECO:0000256" key="5">
    <source>
        <dbReference type="ARBA" id="ARBA00022727"/>
    </source>
</evidence>
<name>A0ABS5R6D1_9HYPH</name>
<gene>
    <name evidence="11" type="primary">tmk</name>
    <name evidence="13" type="ORF">KIP89_04455</name>
</gene>
<dbReference type="InterPro" id="IPR039430">
    <property type="entry name" value="Thymidylate_kin-like_dom"/>
</dbReference>
<dbReference type="Pfam" id="PF02223">
    <property type="entry name" value="Thymidylate_kin"/>
    <property type="match status" value="1"/>
</dbReference>
<evidence type="ECO:0000256" key="9">
    <source>
        <dbReference type="ARBA" id="ARBA00029962"/>
    </source>
</evidence>